<evidence type="ECO:0000313" key="4">
    <source>
        <dbReference type="Proteomes" id="UP000800094"/>
    </source>
</evidence>
<dbReference type="InterPro" id="IPR013087">
    <property type="entry name" value="Znf_C2H2_type"/>
</dbReference>
<sequence>MSEVLHESYPQYMPPTGEDTPETPQDTPAFGWSFSVAHQTTYVITPPEETGDYEPRAGDISESLVKYQNTAEIDVGVTDPTLIEPYPGATLGDFPTIELASHSFPMPSLRSSRHSVEGSPHLESKFQSHPSNGELRPTDLSSYLDRAQGPEMISSLPDWSFIQRRYELPLHARTDDCPSMTTGSTISSRNSSTRSTKSFRLDGAEVQEKGVCPYTECGRIFRDLKAHVLTHQAERPEKCPVETCEYHVKGFARPHDKVRHTMSHFKGTMVCGFCPGSGTGAEKSFNRCDVFTRHLINLHGVQQNVSRRNEPHRAGAIKAPRKPSKSQGVATCSLCSEPFDAQGFYEHLSGCVLRQVARMYTKLQPEVGGEQHTNKNPVQSKESPRNDSLICLQDKVQGLARPIPEELHPSDPDHLHSRLRSFAAPINIEPQERNPESKEIAELTASSRCLSLTSSAGEEAVKSSDEETDWTEDAGSPASEPDANGLRPMLSPMKRQLVDAIMKEFHRIFDKSLRTRNGGGSSGAADGYGVYGSSSSGSSTYSNSSFISRKRSLSGGGSPPNDSGDDPNKRRRPDPKPNIGKQPMPELRFACPYYKRNPGRHQTFTSCRDPGFITVARLKEHLYRRHLLPIQCNRCCSTFPNEPTLREHQRDPRGCEIREQIPLEGFDKDQERRLKSKKRSLVYQSEEDKWKGVYRILFPDDDEADMPSPYIQYQPCNVGQGEPSNVARFQEFSRLELPRLVRRTLEVAVEEEAQPLEEKLRERLVDIVRECQTQLISLFQQSSGPTNVEAPELVPTLPDAARNLSEQDTRSQPVHAPFRGFESFTAATDFIPIPAIQYQACEQPKPEASGSPDSGYDSTWTSSGFPQETNFPHDPTFVQDTGFGQTPSFIQQAPLVDNGYVELGGYYGLFEDRSLDYAGAAHPSWAYLDPTNANGNGNGAGPSGSGI</sequence>
<feature type="compositionally biased region" description="Low complexity" evidence="1">
    <location>
        <begin position="181"/>
        <end position="197"/>
    </location>
</feature>
<evidence type="ECO:0000259" key="2">
    <source>
        <dbReference type="SMART" id="SM00355"/>
    </source>
</evidence>
<feature type="region of interest" description="Disordered" evidence="1">
    <location>
        <begin position="513"/>
        <end position="587"/>
    </location>
</feature>
<feature type="compositionally biased region" description="Polar residues" evidence="1">
    <location>
        <begin position="856"/>
        <end position="870"/>
    </location>
</feature>
<feature type="domain" description="C2H2-type" evidence="2">
    <location>
        <begin position="630"/>
        <end position="650"/>
    </location>
</feature>
<dbReference type="Proteomes" id="UP000800094">
    <property type="component" value="Unassembled WGS sequence"/>
</dbReference>
<feature type="region of interest" description="Disordered" evidence="1">
    <location>
        <begin position="177"/>
        <end position="197"/>
    </location>
</feature>
<dbReference type="PANTHER" id="PTHR38166:SF1">
    <property type="entry name" value="C2H2-TYPE DOMAIN-CONTAINING PROTEIN"/>
    <property type="match status" value="1"/>
</dbReference>
<dbReference type="OrthoDB" id="4738706at2759"/>
<keyword evidence="4" id="KW-1185">Reference proteome</keyword>
<feature type="region of interest" description="Disordered" evidence="1">
    <location>
        <begin position="367"/>
        <end position="386"/>
    </location>
</feature>
<dbReference type="EMBL" id="ML987213">
    <property type="protein sequence ID" value="KAF2241103.1"/>
    <property type="molecule type" value="Genomic_DNA"/>
</dbReference>
<accession>A0A6A6HU97</accession>
<name>A0A6A6HU97_9PLEO</name>
<dbReference type="PANTHER" id="PTHR38166">
    <property type="entry name" value="C2H2-TYPE DOMAIN-CONTAINING PROTEIN-RELATED"/>
    <property type="match status" value="1"/>
</dbReference>
<proteinExistence type="predicted"/>
<feature type="domain" description="C2H2-type" evidence="2">
    <location>
        <begin position="210"/>
        <end position="231"/>
    </location>
</feature>
<evidence type="ECO:0000313" key="3">
    <source>
        <dbReference type="EMBL" id="KAF2241103.1"/>
    </source>
</evidence>
<protein>
    <recommendedName>
        <fullName evidence="2">C2H2-type domain-containing protein</fullName>
    </recommendedName>
</protein>
<feature type="region of interest" description="Disordered" evidence="1">
    <location>
        <begin position="1"/>
        <end position="26"/>
    </location>
</feature>
<feature type="region of interest" description="Disordered" evidence="1">
    <location>
        <begin position="108"/>
        <end position="136"/>
    </location>
</feature>
<dbReference type="RefSeq" id="XP_033676107.1">
    <property type="nucleotide sequence ID" value="XM_033834195.1"/>
</dbReference>
<evidence type="ECO:0000256" key="1">
    <source>
        <dbReference type="SAM" id="MobiDB-lite"/>
    </source>
</evidence>
<dbReference type="GeneID" id="54587525"/>
<dbReference type="SMART" id="SM00355">
    <property type="entry name" value="ZnF_C2H2"/>
    <property type="match status" value="4"/>
</dbReference>
<dbReference type="Gene3D" id="3.30.160.60">
    <property type="entry name" value="Classic Zinc Finger"/>
    <property type="match status" value="1"/>
</dbReference>
<feature type="region of interest" description="Disordered" evidence="1">
    <location>
        <begin position="842"/>
        <end position="875"/>
    </location>
</feature>
<feature type="domain" description="C2H2-type" evidence="2">
    <location>
        <begin position="269"/>
        <end position="299"/>
    </location>
</feature>
<organism evidence="3 4">
    <name type="scientific">Trematosphaeria pertusa</name>
    <dbReference type="NCBI Taxonomy" id="390896"/>
    <lineage>
        <taxon>Eukaryota</taxon>
        <taxon>Fungi</taxon>
        <taxon>Dikarya</taxon>
        <taxon>Ascomycota</taxon>
        <taxon>Pezizomycotina</taxon>
        <taxon>Dothideomycetes</taxon>
        <taxon>Pleosporomycetidae</taxon>
        <taxon>Pleosporales</taxon>
        <taxon>Massarineae</taxon>
        <taxon>Trematosphaeriaceae</taxon>
        <taxon>Trematosphaeria</taxon>
    </lineage>
</organism>
<feature type="domain" description="C2H2-type" evidence="2">
    <location>
        <begin position="237"/>
        <end position="264"/>
    </location>
</feature>
<gene>
    <name evidence="3" type="ORF">BU26DRAFT_571960</name>
</gene>
<feature type="region of interest" description="Disordered" evidence="1">
    <location>
        <begin position="303"/>
        <end position="323"/>
    </location>
</feature>
<feature type="compositionally biased region" description="Basic and acidic residues" evidence="1">
    <location>
        <begin position="114"/>
        <end position="126"/>
    </location>
</feature>
<dbReference type="AlphaFoldDB" id="A0A6A6HU97"/>
<feature type="region of interest" description="Disordered" evidence="1">
    <location>
        <begin position="451"/>
        <end position="489"/>
    </location>
</feature>
<reference evidence="3" key="1">
    <citation type="journal article" date="2020" name="Stud. Mycol.">
        <title>101 Dothideomycetes genomes: a test case for predicting lifestyles and emergence of pathogens.</title>
        <authorList>
            <person name="Haridas S."/>
            <person name="Albert R."/>
            <person name="Binder M."/>
            <person name="Bloem J."/>
            <person name="Labutti K."/>
            <person name="Salamov A."/>
            <person name="Andreopoulos B."/>
            <person name="Baker S."/>
            <person name="Barry K."/>
            <person name="Bills G."/>
            <person name="Bluhm B."/>
            <person name="Cannon C."/>
            <person name="Castanera R."/>
            <person name="Culley D."/>
            <person name="Daum C."/>
            <person name="Ezra D."/>
            <person name="Gonzalez J."/>
            <person name="Henrissat B."/>
            <person name="Kuo A."/>
            <person name="Liang C."/>
            <person name="Lipzen A."/>
            <person name="Lutzoni F."/>
            <person name="Magnuson J."/>
            <person name="Mondo S."/>
            <person name="Nolan M."/>
            <person name="Ohm R."/>
            <person name="Pangilinan J."/>
            <person name="Park H.-J."/>
            <person name="Ramirez L."/>
            <person name="Alfaro M."/>
            <person name="Sun H."/>
            <person name="Tritt A."/>
            <person name="Yoshinaga Y."/>
            <person name="Zwiers L.-H."/>
            <person name="Turgeon B."/>
            <person name="Goodwin S."/>
            <person name="Spatafora J."/>
            <person name="Crous P."/>
            <person name="Grigoriev I."/>
        </authorList>
    </citation>
    <scope>NUCLEOTIDE SEQUENCE</scope>
    <source>
        <strain evidence="3">CBS 122368</strain>
    </source>
</reference>
<feature type="compositionally biased region" description="Low complexity" evidence="1">
    <location>
        <begin position="523"/>
        <end position="545"/>
    </location>
</feature>